<feature type="signal peptide" evidence="1">
    <location>
        <begin position="1"/>
        <end position="21"/>
    </location>
</feature>
<dbReference type="Proteomes" id="UP001156318">
    <property type="component" value="Chromosome"/>
</dbReference>
<evidence type="ECO:0000313" key="2">
    <source>
        <dbReference type="EMBL" id="UYU30683.1"/>
    </source>
</evidence>
<evidence type="ECO:0000256" key="1">
    <source>
        <dbReference type="SAM" id="SignalP"/>
    </source>
</evidence>
<proteinExistence type="predicted"/>
<evidence type="ECO:0000313" key="3">
    <source>
        <dbReference type="Proteomes" id="UP001156318"/>
    </source>
</evidence>
<feature type="chain" id="PRO_5045897350" evidence="1">
    <location>
        <begin position="22"/>
        <end position="281"/>
    </location>
</feature>
<keyword evidence="1" id="KW-0732">Signal</keyword>
<organism evidence="2 3">
    <name type="scientific">Siccibacter colletis</name>
    <dbReference type="NCBI Taxonomy" id="1505757"/>
    <lineage>
        <taxon>Bacteria</taxon>
        <taxon>Pseudomonadati</taxon>
        <taxon>Pseudomonadota</taxon>
        <taxon>Gammaproteobacteria</taxon>
        <taxon>Enterobacterales</taxon>
        <taxon>Enterobacteriaceae</taxon>
        <taxon>Siccibacter</taxon>
    </lineage>
</organism>
<reference evidence="2 3" key="1">
    <citation type="submission" date="2021-05" db="EMBL/GenBank/DDBJ databases">
        <title>Isolation, identification, and the growth promoting effects of Pantoea dispersa strain YSD J2 from the aboveground leaves of Cyperus esculentus L.Var. Sativus.</title>
        <authorList>
            <person name="Wang S."/>
            <person name="Tang X.M."/>
            <person name="Huang Y.N."/>
        </authorList>
    </citation>
    <scope>NUCLEOTIDE SEQUENCE [LARGE SCALE GENOMIC DNA]</scope>
    <source>
        <strain evidence="3">YSD YN2</strain>
    </source>
</reference>
<keyword evidence="3" id="KW-1185">Reference proteome</keyword>
<dbReference type="EMBL" id="CP074352">
    <property type="protein sequence ID" value="UYU30683.1"/>
    <property type="molecule type" value="Genomic_DNA"/>
</dbReference>
<sequence>MNNYFGVICALFLIFSGMAHAKNPLDASIWFYDKVSNANVLGKKDPVLLHKIESKFKDISLLFDNKTITIKNKILENSKICSVEYVSIKKTLSVYFMSNSTRNLYEALYKNNGITLPNEIKLIGSVSPDNSCPSPYDEIIAIGNYLTIIENDYVIFFKQVKDDVQKIDSSRNGGLLNFCKEGKPSRIYDGIDSYTCFFPDMNIQESYRILKNAYSGKQEVLKSIPPEANANYELNGNETTYQWEGSTVLKVTVTGDSQRGSYIFHKQISGTSVAIESETQY</sequence>
<dbReference type="RefSeq" id="WP_264384375.1">
    <property type="nucleotide sequence ID" value="NZ_CP074352.1"/>
</dbReference>
<gene>
    <name evidence="2" type="ORF">KFZ77_12465</name>
</gene>
<protein>
    <submittedName>
        <fullName evidence="2">Uncharacterized protein</fullName>
    </submittedName>
</protein>
<name>A0ABY6JAY8_9ENTR</name>
<accession>A0ABY6JAY8</accession>